<protein>
    <submittedName>
        <fullName evidence="2">Uncharacterized protein</fullName>
    </submittedName>
</protein>
<dbReference type="SMART" id="SM00028">
    <property type="entry name" value="TPR"/>
    <property type="match status" value="7"/>
</dbReference>
<dbReference type="PROSITE" id="PS50005">
    <property type="entry name" value="TPR"/>
    <property type="match status" value="2"/>
</dbReference>
<dbReference type="InterPro" id="IPR027417">
    <property type="entry name" value="P-loop_NTPase"/>
</dbReference>
<evidence type="ECO:0000313" key="2">
    <source>
        <dbReference type="EMBL" id="OXM66065.1"/>
    </source>
</evidence>
<dbReference type="OrthoDB" id="7628974at2"/>
<dbReference type="PANTHER" id="PTHR10098:SF108">
    <property type="entry name" value="TETRATRICOPEPTIDE REPEAT PROTEIN 28"/>
    <property type="match status" value="1"/>
</dbReference>
<dbReference type="InterPro" id="IPR019734">
    <property type="entry name" value="TPR_rpt"/>
</dbReference>
<dbReference type="SUPFAM" id="SSF52540">
    <property type="entry name" value="P-loop containing nucleoside triphosphate hydrolases"/>
    <property type="match status" value="1"/>
</dbReference>
<dbReference type="Pfam" id="PF13374">
    <property type="entry name" value="TPR_10"/>
    <property type="match status" value="1"/>
</dbReference>
<gene>
    <name evidence="2" type="ORF">CF165_20675</name>
</gene>
<keyword evidence="1" id="KW-0802">TPR repeat</keyword>
<dbReference type="EMBL" id="NMUL01000021">
    <property type="protein sequence ID" value="OXM66065.1"/>
    <property type="molecule type" value="Genomic_DNA"/>
</dbReference>
<feature type="repeat" description="TPR" evidence="1">
    <location>
        <begin position="814"/>
        <end position="847"/>
    </location>
</feature>
<dbReference type="Gene3D" id="1.25.40.10">
    <property type="entry name" value="Tetratricopeptide repeat domain"/>
    <property type="match status" value="2"/>
</dbReference>
<dbReference type="PANTHER" id="PTHR10098">
    <property type="entry name" value="RAPSYN-RELATED"/>
    <property type="match status" value="1"/>
</dbReference>
<name>A0A229T496_9PSEU</name>
<comment type="caution">
    <text evidence="2">The sequence shown here is derived from an EMBL/GenBank/DDBJ whole genome shotgun (WGS) entry which is preliminary data.</text>
</comment>
<dbReference type="InterPro" id="IPR011990">
    <property type="entry name" value="TPR-like_helical_dom_sf"/>
</dbReference>
<evidence type="ECO:0000313" key="3">
    <source>
        <dbReference type="Proteomes" id="UP000215199"/>
    </source>
</evidence>
<evidence type="ECO:0000256" key="1">
    <source>
        <dbReference type="PROSITE-ProRule" id="PRU00339"/>
    </source>
</evidence>
<dbReference type="RefSeq" id="WP_093949426.1">
    <property type="nucleotide sequence ID" value="NZ_NMUL01000021.1"/>
</dbReference>
<feature type="repeat" description="TPR" evidence="1">
    <location>
        <begin position="574"/>
        <end position="607"/>
    </location>
</feature>
<reference evidence="3" key="1">
    <citation type="submission" date="2017-07" db="EMBL/GenBank/DDBJ databases">
        <title>Comparative genome mining reveals phylogenetic distribution patterns of secondary metabolites in Amycolatopsis.</title>
        <authorList>
            <person name="Adamek M."/>
            <person name="Alanjary M."/>
            <person name="Sales-Ortells H."/>
            <person name="Goodfellow M."/>
            <person name="Bull A.T."/>
            <person name="Kalinowski J."/>
            <person name="Ziemert N."/>
        </authorList>
    </citation>
    <scope>NUCLEOTIDE SEQUENCE [LARGE SCALE GENOMIC DNA]</scope>
    <source>
        <strain evidence="3">H5</strain>
    </source>
</reference>
<dbReference type="Pfam" id="PF13424">
    <property type="entry name" value="TPR_12"/>
    <property type="match status" value="3"/>
</dbReference>
<dbReference type="PRINTS" id="PR00364">
    <property type="entry name" value="DISEASERSIST"/>
</dbReference>
<accession>A0A229T496</accession>
<dbReference type="Proteomes" id="UP000215199">
    <property type="component" value="Unassembled WGS sequence"/>
</dbReference>
<dbReference type="SUPFAM" id="SSF48452">
    <property type="entry name" value="TPR-like"/>
    <property type="match status" value="2"/>
</dbReference>
<keyword evidence="3" id="KW-1185">Reference proteome</keyword>
<dbReference type="Gene3D" id="3.40.50.300">
    <property type="entry name" value="P-loop containing nucleotide triphosphate hydrolases"/>
    <property type="match status" value="1"/>
</dbReference>
<organism evidence="2 3">
    <name type="scientific">Amycolatopsis vastitatis</name>
    <dbReference type="NCBI Taxonomy" id="1905142"/>
    <lineage>
        <taxon>Bacteria</taxon>
        <taxon>Bacillati</taxon>
        <taxon>Actinomycetota</taxon>
        <taxon>Actinomycetes</taxon>
        <taxon>Pseudonocardiales</taxon>
        <taxon>Pseudonocardiaceae</taxon>
        <taxon>Amycolatopsis</taxon>
    </lineage>
</organism>
<sequence>MVEPARNGHPVVTFTAPPAPGAATTLDDLVDRLRLLKSWAGSPSYETIKERVNREWTAMGRPASELAGKTTVVDLFRPGRRRVNADLVVAVVRALHPDEDYVAQWHRTLRVIGGESTAAAQVRVQDALPQDMAGFTGRAAELEELGRLLDDRDGRAVVISAIEGMAGVGKTLLAVHAGHLLHERQPFDRVLFANLRGFHPDPAQPPASPAAVLDGFLRLLGVPGQQVPPDLDGRRTLYRRRLTGIRALVVLDNAADAGQVRPLIPGSPGCVTLVTSRRSLAELHPAVHLEVDVFAPAEAIRFLRRAAPHVPAGGDAHAATRIAERCGHLPLALGLVAGHMRAKPGWTLTDHADWLDERHRDRRLDTGVELALHLSYRHLPPDRQRLLRLLALHPAQDVEAYAAAALAGLDLGTARAHLRHLRDEHLLQEVTPGRYTFHDLVRAHATTRAHDEDRPADRRAALTRLFDHYLAATTAAMNTLHPAQAHQRPRVSPAATPVPPLSDPDDARAWLDAERPALVAVSAHTAAHGWPAHTIRLSRVLHRYLQGGHHADAVAVHGHAHEAARQTGDPAERAHALTDLGVAHWRLGRHEQATEYLRQAMDLFRRTTDAAGQARTLNSLGIIADLSGHCQAAVEHYTKALTLLRRTGDRDSEARTLTNLSIVEGRLGRHREATSHCTQALVLARRIGDRDSEAHALNNLGDAELRSGRSLPAGRHLRQALALFRQLGNRSGEAWTLDLLGTFHLRRGKLAEAADCHRRALAIFRDTGDRDGEASALNSRGEAANTTGHPADALTHHTAALAIATEIDANEQQSRAHTGLGRAHHALGRPDQAREHYRRALDLYTALGTPEGEEIRALLGTLASGG</sequence>
<dbReference type="AlphaFoldDB" id="A0A229T496"/>
<proteinExistence type="predicted"/>